<evidence type="ECO:0000313" key="2">
    <source>
        <dbReference type="EMBL" id="SDG38552.1"/>
    </source>
</evidence>
<evidence type="ECO:0008006" key="4">
    <source>
        <dbReference type="Google" id="ProtNLM"/>
    </source>
</evidence>
<feature type="chain" id="PRO_5011792738" description="DUF481 domain-containing protein" evidence="1">
    <location>
        <begin position="24"/>
        <end position="267"/>
    </location>
</feature>
<dbReference type="RefSeq" id="WP_093364048.1">
    <property type="nucleotide sequence ID" value="NZ_FNCW01000001.1"/>
</dbReference>
<dbReference type="Proteomes" id="UP000199296">
    <property type="component" value="Unassembled WGS sequence"/>
</dbReference>
<dbReference type="STRING" id="470826.SAMN04488027_10144"/>
<keyword evidence="1" id="KW-0732">Signal</keyword>
<name>A0A1G7TTK2_9FLAO</name>
<protein>
    <recommendedName>
        <fullName evidence="4">DUF481 domain-containing protein</fullName>
    </recommendedName>
</protein>
<evidence type="ECO:0000313" key="3">
    <source>
        <dbReference type="Proteomes" id="UP000199296"/>
    </source>
</evidence>
<feature type="signal peptide" evidence="1">
    <location>
        <begin position="1"/>
        <end position="23"/>
    </location>
</feature>
<evidence type="ECO:0000256" key="1">
    <source>
        <dbReference type="SAM" id="SignalP"/>
    </source>
</evidence>
<accession>A0A1G7TTK2</accession>
<organism evidence="2 3">
    <name type="scientific">Psychroflexus sediminis</name>
    <dbReference type="NCBI Taxonomy" id="470826"/>
    <lineage>
        <taxon>Bacteria</taxon>
        <taxon>Pseudomonadati</taxon>
        <taxon>Bacteroidota</taxon>
        <taxon>Flavobacteriia</taxon>
        <taxon>Flavobacteriales</taxon>
        <taxon>Flavobacteriaceae</taxon>
        <taxon>Psychroflexus</taxon>
    </lineage>
</organism>
<gene>
    <name evidence="2" type="ORF">SAMN04488027_10144</name>
</gene>
<reference evidence="2 3" key="1">
    <citation type="submission" date="2016-10" db="EMBL/GenBank/DDBJ databases">
        <authorList>
            <person name="de Groot N.N."/>
        </authorList>
    </citation>
    <scope>NUCLEOTIDE SEQUENCE [LARGE SCALE GENOMIC DNA]</scope>
    <source>
        <strain evidence="2 3">DSM 19803</strain>
    </source>
</reference>
<sequence length="267" mass="31007">MNKTLISASVILALFLSNIKAFTQVLHTENFNVVIDTSKTVKGNFTPSFRYRNLKDDFLEISNTADVSLRINKHAFTIANRVEYSFFGDEDILSGGFLYLEYMNLQNKKIAFEPFFQVHWNEVRGLKEKYASGMNFRWRALEKKSTGLFFAIGSFYEFERWGYSGVKEELLPPNTDPVESSKIRANSYISFKQKFGSLFDLDISGYYQPAFSSFFSNYRLASSFELTYNITKFLGLRLLYQNIYDPDPLVPIDRLYHDINFGITLTF</sequence>
<dbReference type="EMBL" id="FNCW01000001">
    <property type="protein sequence ID" value="SDG38552.1"/>
    <property type="molecule type" value="Genomic_DNA"/>
</dbReference>
<keyword evidence="3" id="KW-1185">Reference proteome</keyword>
<dbReference type="InterPro" id="IPR007433">
    <property type="entry name" value="DUF481"/>
</dbReference>
<dbReference type="AlphaFoldDB" id="A0A1G7TTK2"/>
<dbReference type="Pfam" id="PF04338">
    <property type="entry name" value="DUF481"/>
    <property type="match status" value="1"/>
</dbReference>
<proteinExistence type="predicted"/>
<dbReference type="OrthoDB" id="1014000at2"/>